<gene>
    <name evidence="3" type="ORF">TNO020_430077</name>
</gene>
<reference evidence="4" key="1">
    <citation type="submission" date="2017-11" db="EMBL/GenBank/DDBJ databases">
        <authorList>
            <person name="Duchaud E."/>
        </authorList>
    </citation>
    <scope>NUCLEOTIDE SEQUENCE [LARGE SCALE GENOMIC DNA]</scope>
    <source>
        <strain evidence="4">Tenacibaculum sp. TNO020</strain>
    </source>
</reference>
<organism evidence="3 4">
    <name type="scientific">Tenacibaculum piscium</name>
    <dbReference type="NCBI Taxonomy" id="1458515"/>
    <lineage>
        <taxon>Bacteria</taxon>
        <taxon>Pseudomonadati</taxon>
        <taxon>Bacteroidota</taxon>
        <taxon>Flavobacteriia</taxon>
        <taxon>Flavobacteriales</taxon>
        <taxon>Flavobacteriaceae</taxon>
        <taxon>Tenacibaculum</taxon>
    </lineage>
</organism>
<sequence>MNYLTKYLKDKKSLKNTTRILFFIFGLFFIQATFSQGFKIPEKPKFETSVYDYIGLLSAEQKSRLEDKLIQYSDTTSTQIVIAIINSTQGENINYLAANWGEKWGIGQAKEDNGVLILLAQQDRKISIQAGKGTEHLLTDFASKRIIERAIIPEFKRGDYYAGLDRGADAVFKTLQGEYSGTRKKSDQFDPSFIIFIIILVVFFIIISRGNKNSGGRDGNDNGSNKRNIAGSILETIILSSAGRGGFGGGGSFGGGSSGGGGFGGGFGGGSFGGGGASGDW</sequence>
<evidence type="ECO:0000259" key="2">
    <source>
        <dbReference type="Pfam" id="PF04536"/>
    </source>
</evidence>
<dbReference type="InterPro" id="IPR007621">
    <property type="entry name" value="TPM_dom"/>
</dbReference>
<keyword evidence="4" id="KW-1185">Reference proteome</keyword>
<dbReference type="AlphaFoldDB" id="A0A2H1YHT7"/>
<keyword evidence="1" id="KW-0472">Membrane</keyword>
<dbReference type="Pfam" id="PF04536">
    <property type="entry name" value="TPM_phosphatase"/>
    <property type="match status" value="1"/>
</dbReference>
<name>A0A2H1YHT7_9FLAO</name>
<dbReference type="PANTHER" id="PTHR30373:SF2">
    <property type="entry name" value="UPF0603 PROTEIN YGCG"/>
    <property type="match status" value="1"/>
</dbReference>
<feature type="domain" description="TPM" evidence="2">
    <location>
        <begin position="50"/>
        <end position="173"/>
    </location>
</feature>
<dbReference type="EMBL" id="OENF01000038">
    <property type="protein sequence ID" value="SOS75072.1"/>
    <property type="molecule type" value="Genomic_DNA"/>
</dbReference>
<dbReference type="Gene3D" id="3.10.310.50">
    <property type="match status" value="1"/>
</dbReference>
<dbReference type="Proteomes" id="UP000234211">
    <property type="component" value="Unassembled WGS sequence"/>
</dbReference>
<dbReference type="OrthoDB" id="9810918at2"/>
<evidence type="ECO:0000313" key="3">
    <source>
        <dbReference type="EMBL" id="SOS75072.1"/>
    </source>
</evidence>
<protein>
    <submittedName>
        <fullName evidence="3">Methanol dehydrogenase</fullName>
    </submittedName>
</protein>
<feature type="transmembrane region" description="Helical" evidence="1">
    <location>
        <begin position="189"/>
        <end position="207"/>
    </location>
</feature>
<evidence type="ECO:0000256" key="1">
    <source>
        <dbReference type="SAM" id="Phobius"/>
    </source>
</evidence>
<keyword evidence="1" id="KW-0812">Transmembrane</keyword>
<dbReference type="PANTHER" id="PTHR30373">
    <property type="entry name" value="UPF0603 PROTEIN YGCG"/>
    <property type="match status" value="1"/>
</dbReference>
<dbReference type="RefSeq" id="WP_101917871.1">
    <property type="nucleotide sequence ID" value="NZ_OENF01000038.1"/>
</dbReference>
<keyword evidence="1" id="KW-1133">Transmembrane helix</keyword>
<evidence type="ECO:0000313" key="4">
    <source>
        <dbReference type="Proteomes" id="UP000234211"/>
    </source>
</evidence>
<proteinExistence type="predicted"/>
<accession>A0A2H1YHT7</accession>